<gene>
    <name evidence="2" type="ORF">A224L</name>
</gene>
<organismHost>
    <name type="scientific">Phacochoerus africanus</name>
    <name type="common">Warthog</name>
    <dbReference type="NCBI Taxonomy" id="41426"/>
</organismHost>
<evidence type="ECO:0000313" key="3">
    <source>
        <dbReference type="Proteomes" id="UP000423628"/>
    </source>
</evidence>
<organismHost>
    <name type="scientific">Phacochoerus aethiopicus</name>
    <name type="common">Warthog</name>
    <dbReference type="NCBI Taxonomy" id="85517"/>
</organismHost>
<dbReference type="Proteomes" id="UP000423628">
    <property type="component" value="Segment"/>
</dbReference>
<feature type="transmembrane region" description="Helical" evidence="1">
    <location>
        <begin position="57"/>
        <end position="74"/>
    </location>
</feature>
<organismHost>
    <name type="scientific">Ornithodoros moubata</name>
    <name type="common">Soft tick</name>
    <name type="synonym">Argasid tick</name>
    <dbReference type="NCBI Taxonomy" id="6938"/>
</organismHost>
<protein>
    <submittedName>
        <fullName evidence="2">PA224L</fullName>
    </submittedName>
</protein>
<organismHost>
    <name type="scientific">Sus scrofa</name>
    <name type="common">Pig</name>
    <dbReference type="NCBI Taxonomy" id="9823"/>
</organismHost>
<feature type="transmembrane region" description="Helical" evidence="1">
    <location>
        <begin position="94"/>
        <end position="118"/>
    </location>
</feature>
<dbReference type="EMBL" id="MN394630">
    <property type="protein sequence ID" value="QRW43577.1"/>
    <property type="molecule type" value="Genomic_DNA"/>
</dbReference>
<keyword evidence="1" id="KW-0472">Membrane</keyword>
<organismHost>
    <name type="scientific">Ornithodoros</name>
    <name type="common">relapsing fever ticks</name>
    <dbReference type="NCBI Taxonomy" id="6937"/>
</organismHost>
<feature type="transmembrane region" description="Helical" evidence="1">
    <location>
        <begin position="182"/>
        <end position="204"/>
    </location>
</feature>
<keyword evidence="1" id="KW-1133">Transmembrane helix</keyword>
<accession>A0A894KR60</accession>
<organism evidence="2 3">
    <name type="scientific">African swine fever virus</name>
    <name type="common">ASFV</name>
    <dbReference type="NCBI Taxonomy" id="10497"/>
    <lineage>
        <taxon>Viruses</taxon>
        <taxon>Varidnaviria</taxon>
        <taxon>Bamfordvirae</taxon>
        <taxon>Nucleocytoviricota</taxon>
        <taxon>Pokkesviricetes</taxon>
        <taxon>Asfuvirales</taxon>
        <taxon>Asfarviridae</taxon>
        <taxon>Asfivirus</taxon>
        <taxon>Asfivirus haemorrhagiae</taxon>
    </lineage>
</organism>
<reference evidence="2 3" key="1">
    <citation type="submission" date="2019-08" db="EMBL/GenBank/DDBJ databases">
        <authorList>
            <person name="Ndlovu S.S."/>
        </authorList>
    </citation>
    <scope>NUCLEOTIDE SEQUENCE [LARGE SCALE GENOMIC DNA]</scope>
    <source>
        <strain evidence="2">SPEC_57</strain>
    </source>
</reference>
<organismHost>
    <name type="scientific">Potamochoerus larvatus</name>
    <name type="common">Bushpig</name>
    <dbReference type="NCBI Taxonomy" id="273792"/>
</organismHost>
<evidence type="ECO:0000256" key="1">
    <source>
        <dbReference type="SAM" id="Phobius"/>
    </source>
</evidence>
<evidence type="ECO:0000313" key="2">
    <source>
        <dbReference type="EMBL" id="QRW43577.1"/>
    </source>
</evidence>
<keyword evidence="1" id="KW-0812">Transmembrane</keyword>
<name>A0A894KR60_ASF</name>
<feature type="transmembrane region" description="Helical" evidence="1">
    <location>
        <begin position="12"/>
        <end position="45"/>
    </location>
</feature>
<proteinExistence type="predicted"/>
<sequence length="224" mass="26550">MQFDTKIQCFIVFIFMCFACIAEIFIFFIWFNTTCHTICCLVIKIIFMQGKYVRRKFTSTISVIYNVLMYIFSIRRNASICQNILHTGLGKPHIFYSFVGIYPIFVFYKNFIVILLVIPINHFFMSYIAQGCTHTAAVSAPKSMHLYRVLFIYPITKFHSATVPCYFSGGCIQYSGIRKFFIFFYIMDCEALFSCIYGAVPYIFTFYFKYSYRDVWIYCIYFTK</sequence>